<dbReference type="SUPFAM" id="SSF54585">
    <property type="entry name" value="Cdc48 domain 2-like"/>
    <property type="match status" value="1"/>
</dbReference>
<dbReference type="SMART" id="SM00382">
    <property type="entry name" value="AAA"/>
    <property type="match status" value="2"/>
</dbReference>
<dbReference type="SMART" id="SM01073">
    <property type="entry name" value="CDC48_N"/>
    <property type="match status" value="1"/>
</dbReference>
<dbReference type="AlphaFoldDB" id="A0A1I7S7A2"/>
<dbReference type="InterPro" id="IPR039812">
    <property type="entry name" value="Vesicle-fus_ATPase"/>
</dbReference>
<keyword evidence="8 12" id="KW-0547">Nucleotide-binding</keyword>
<dbReference type="InterPro" id="IPR003593">
    <property type="entry name" value="AAA+_ATPase"/>
</dbReference>
<dbReference type="FunFam" id="3.40.50.300:FF:000187">
    <property type="entry name" value="Vesicular-fusion ATPase SEC18"/>
    <property type="match status" value="1"/>
</dbReference>
<evidence type="ECO:0000256" key="10">
    <source>
        <dbReference type="ARBA" id="ARBA00022927"/>
    </source>
</evidence>
<dbReference type="Gene3D" id="1.10.8.60">
    <property type="match status" value="2"/>
</dbReference>
<evidence type="ECO:0000259" key="14">
    <source>
        <dbReference type="SMART" id="SM01073"/>
    </source>
</evidence>
<evidence type="ECO:0000313" key="18">
    <source>
        <dbReference type="Proteomes" id="UP000659654"/>
    </source>
</evidence>
<dbReference type="InterPro" id="IPR041569">
    <property type="entry name" value="AAA_lid_3"/>
</dbReference>
<evidence type="ECO:0000259" key="13">
    <source>
        <dbReference type="SMART" id="SM00382"/>
    </source>
</evidence>
<dbReference type="FunFam" id="1.10.8.60:FF:000026">
    <property type="entry name" value="vesicle-fusing ATPase isoform X1"/>
    <property type="match status" value="1"/>
</dbReference>
<dbReference type="PANTHER" id="PTHR23078:SF3">
    <property type="entry name" value="VESICLE-FUSING ATPASE"/>
    <property type="match status" value="1"/>
</dbReference>
<dbReference type="CDD" id="cd19504">
    <property type="entry name" value="RecA-like_NSF-SEC18_r1-like"/>
    <property type="match status" value="1"/>
</dbReference>
<dbReference type="InterPro" id="IPR003960">
    <property type="entry name" value="ATPase_AAA_CS"/>
</dbReference>
<dbReference type="GO" id="GO:0005524">
    <property type="term" value="F:ATP binding"/>
    <property type="evidence" value="ECO:0007669"/>
    <property type="project" value="UniProtKB-UniRule"/>
</dbReference>
<keyword evidence="7" id="KW-0677">Repeat</keyword>
<dbReference type="Gene3D" id="3.40.50.300">
    <property type="entry name" value="P-loop containing nucleotide triphosphate hydrolases"/>
    <property type="match status" value="2"/>
</dbReference>
<comment type="similarity">
    <text evidence="2 12">Belongs to the AAA ATPase family.</text>
</comment>
<dbReference type="InterPro" id="IPR009010">
    <property type="entry name" value="Asp_de-COase-like_dom_sf"/>
</dbReference>
<comment type="subcellular location">
    <subcellularLocation>
        <location evidence="1 12">Cytoplasm</location>
    </subcellularLocation>
</comment>
<evidence type="ECO:0000256" key="4">
    <source>
        <dbReference type="ARBA" id="ARBA00012674"/>
    </source>
</evidence>
<dbReference type="GO" id="GO:0006891">
    <property type="term" value="P:intra-Golgi vesicle-mediated transport"/>
    <property type="evidence" value="ECO:0007669"/>
    <property type="project" value="TreeGrafter"/>
</dbReference>
<keyword evidence="10 12" id="KW-0653">Protein transport</keyword>
<dbReference type="GO" id="GO:0016887">
    <property type="term" value="F:ATP hydrolysis activity"/>
    <property type="evidence" value="ECO:0007669"/>
    <property type="project" value="InterPro"/>
</dbReference>
<dbReference type="InterPro" id="IPR029067">
    <property type="entry name" value="CDC48_domain_2-like_sf"/>
</dbReference>
<keyword evidence="12" id="KW-0378">Hydrolase</keyword>
<dbReference type="Proteomes" id="UP000095284">
    <property type="component" value="Unplaced"/>
</dbReference>
<keyword evidence="12" id="KW-0460">Magnesium</keyword>
<protein>
    <recommendedName>
        <fullName evidence="4 12">Vesicle-fusing ATPase</fullName>
        <ecNumber evidence="4 12">3.6.4.6</ecNumber>
    </recommendedName>
</protein>
<dbReference type="FunFam" id="3.40.50.300:FF:000166">
    <property type="entry name" value="vesicle-fusing ATPase isoform X1"/>
    <property type="match status" value="1"/>
</dbReference>
<dbReference type="EMBL" id="CAJFCV020000001">
    <property type="protein sequence ID" value="CAG9084816.1"/>
    <property type="molecule type" value="Genomic_DNA"/>
</dbReference>
<dbReference type="EMBL" id="CAJFDI010000001">
    <property type="protein sequence ID" value="CAD5209613.1"/>
    <property type="molecule type" value="Genomic_DNA"/>
</dbReference>
<dbReference type="GO" id="GO:0046872">
    <property type="term" value="F:metal ion binding"/>
    <property type="evidence" value="ECO:0007669"/>
    <property type="project" value="UniProtKB-UniRule"/>
</dbReference>
<evidence type="ECO:0000313" key="19">
    <source>
        <dbReference type="WBParaSite" id="BXY_0889100.1"/>
    </source>
</evidence>
<feature type="domain" description="AAA+ ATPase" evidence="13">
    <location>
        <begin position="249"/>
        <end position="396"/>
    </location>
</feature>
<dbReference type="GO" id="GO:0035494">
    <property type="term" value="P:SNARE complex disassembly"/>
    <property type="evidence" value="ECO:0007669"/>
    <property type="project" value="InterPro"/>
</dbReference>
<dbReference type="EC" id="3.6.4.6" evidence="4 12"/>
<evidence type="ECO:0000256" key="11">
    <source>
        <dbReference type="ARBA" id="ARBA00048883"/>
    </source>
</evidence>
<dbReference type="Proteomes" id="UP000659654">
    <property type="component" value="Unassembled WGS sequence"/>
</dbReference>
<dbReference type="Gene3D" id="3.10.330.10">
    <property type="match status" value="1"/>
</dbReference>
<sequence length="738" mass="82161">MGIKLKAAKLETERQSMTNRVYCNVNDIDASQCRHVTVVSGPGRRYRFSLANDPSIRPGTIGFGLYHRKWAMLSLEQEVFVEPLVFTASDKVVLAVTITMDFQTKKFVTTDPFDTDAMAREFSIQFSNMVLSKGKLMVFEFNSGDKITRFALTITSLEGAVPGGQPEEVEFGPLNANARIVFNKAEAALLNLTGSCKGKATYRALINPGWDFEKMGIGGLDKEFSTIFRRAFASRLFPPEYIEQLAIKHVRGILLYGPPGTGKTLIARQIGKMLNAREPKIVNGPDILNKYVGESEANLRKLFADAEEEWRRVGHNSGLHMIIFDEIDAICKQRGSNPGSSGVNDTVVNQLLTKMDGVEQLGNVLVIGMTNRKDMIDEALLRPGRLEVQLEINLPDEHGRLQILHIHTANLRKFDKLAPDVELPLLAKQTKNFSGAEIEGLVRAAQSSAMNRVMKVGGQVEIDPEAMEKFKVNMSDFEYALQNDIKAAFGHNDEQLERLLGEDVIFYDQLVADILREGQLLCEQASSPETSGFVRALLIGPQNAGKSCLIAKIAKSADFPFIKVVTPEEMIGFSESMKCAKITRVFEDAYRSPLSIVLVDDIDRLMDHSPIGPRYSNMVLQALMVLFNKAPPKKSRLLVLVTSSNHGFLRETGLINFFTRVIHVPKMNKIEQIAKVLDESGFSETENREVLAQLDRGHLKISIGIKSLLQLIENSKRCAPGERAQHLAHAIEDMILDL</sequence>
<evidence type="ECO:0000256" key="7">
    <source>
        <dbReference type="ARBA" id="ARBA00022737"/>
    </source>
</evidence>
<dbReference type="SUPFAM" id="SSF52540">
    <property type="entry name" value="P-loop containing nucleoside triphosphate hydrolases"/>
    <property type="match status" value="2"/>
</dbReference>
<comment type="cofactor">
    <cofactor evidence="12">
        <name>Mg(2+)</name>
        <dbReference type="ChEBI" id="CHEBI:18420"/>
    </cofactor>
    <text evidence="12">Binds 1 Mg(2+) ion per subunit.</text>
</comment>
<reference evidence="19" key="1">
    <citation type="submission" date="2016-11" db="UniProtKB">
        <authorList>
            <consortium name="WormBaseParasite"/>
        </authorList>
    </citation>
    <scope>IDENTIFICATION</scope>
</reference>
<dbReference type="WBParaSite" id="BXY_0889100.1">
    <property type="protein sequence ID" value="BXY_0889100.1"/>
    <property type="gene ID" value="BXY_0889100"/>
</dbReference>
<dbReference type="Proteomes" id="UP000582659">
    <property type="component" value="Unassembled WGS sequence"/>
</dbReference>
<evidence type="ECO:0000256" key="3">
    <source>
        <dbReference type="ARBA" id="ARBA00011643"/>
    </source>
</evidence>
<evidence type="ECO:0000256" key="6">
    <source>
        <dbReference type="ARBA" id="ARBA00022490"/>
    </source>
</evidence>
<dbReference type="SMR" id="A0A1I7S7A2"/>
<dbReference type="Pfam" id="PF00004">
    <property type="entry name" value="AAA"/>
    <property type="match status" value="2"/>
</dbReference>
<comment type="catalytic activity">
    <reaction evidence="11 12">
        <text>ATP + H2O = ADP + phosphate + H(+)</text>
        <dbReference type="Rhea" id="RHEA:13065"/>
        <dbReference type="ChEBI" id="CHEBI:15377"/>
        <dbReference type="ChEBI" id="CHEBI:15378"/>
        <dbReference type="ChEBI" id="CHEBI:30616"/>
        <dbReference type="ChEBI" id="CHEBI:43474"/>
        <dbReference type="ChEBI" id="CHEBI:456216"/>
        <dbReference type="EC" id="3.6.4.6"/>
    </reaction>
</comment>
<evidence type="ECO:0000313" key="16">
    <source>
        <dbReference type="EMBL" id="CAG9084816.1"/>
    </source>
</evidence>
<dbReference type="Pfam" id="PF17862">
    <property type="entry name" value="AAA_lid_3"/>
    <property type="match status" value="1"/>
</dbReference>
<evidence type="ECO:0000256" key="9">
    <source>
        <dbReference type="ARBA" id="ARBA00022840"/>
    </source>
</evidence>
<proteinExistence type="inferred from homology"/>
<feature type="domain" description="AAA+ ATPase" evidence="13">
    <location>
        <begin position="532"/>
        <end position="668"/>
    </location>
</feature>
<evidence type="ECO:0000313" key="15">
    <source>
        <dbReference type="EMBL" id="CAD5209613.1"/>
    </source>
</evidence>
<dbReference type="InterPro" id="IPR003959">
    <property type="entry name" value="ATPase_AAA_core"/>
</dbReference>
<dbReference type="eggNOG" id="KOG0741">
    <property type="taxonomic scope" value="Eukaryota"/>
</dbReference>
<keyword evidence="12" id="KW-0479">Metal-binding</keyword>
<dbReference type="PROSITE" id="PS00674">
    <property type="entry name" value="AAA"/>
    <property type="match status" value="1"/>
</dbReference>
<reference evidence="16" key="2">
    <citation type="submission" date="2020-08" db="EMBL/GenBank/DDBJ databases">
        <authorList>
            <person name="Kikuchi T."/>
        </authorList>
    </citation>
    <scope>NUCLEOTIDE SEQUENCE</scope>
    <source>
        <strain evidence="15">Ka4C1</strain>
    </source>
</reference>
<organism evidence="17 19">
    <name type="scientific">Bursaphelenchus xylophilus</name>
    <name type="common">Pinewood nematode worm</name>
    <name type="synonym">Aphelenchoides xylophilus</name>
    <dbReference type="NCBI Taxonomy" id="6326"/>
    <lineage>
        <taxon>Eukaryota</taxon>
        <taxon>Metazoa</taxon>
        <taxon>Ecdysozoa</taxon>
        <taxon>Nematoda</taxon>
        <taxon>Chromadorea</taxon>
        <taxon>Rhabditida</taxon>
        <taxon>Tylenchina</taxon>
        <taxon>Tylenchomorpha</taxon>
        <taxon>Aphelenchoidea</taxon>
        <taxon>Aphelenchoididae</taxon>
        <taxon>Bursaphelenchus</taxon>
    </lineage>
</organism>
<dbReference type="GO" id="GO:0005795">
    <property type="term" value="C:Golgi stack"/>
    <property type="evidence" value="ECO:0007669"/>
    <property type="project" value="TreeGrafter"/>
</dbReference>
<evidence type="ECO:0000256" key="2">
    <source>
        <dbReference type="ARBA" id="ARBA00006914"/>
    </source>
</evidence>
<keyword evidence="6 12" id="KW-0963">Cytoplasm</keyword>
<dbReference type="SUPFAM" id="SSF50692">
    <property type="entry name" value="ADC-like"/>
    <property type="match status" value="1"/>
</dbReference>
<keyword evidence="18" id="KW-1185">Reference proteome</keyword>
<dbReference type="OrthoDB" id="9982946at2759"/>
<dbReference type="InterPro" id="IPR003338">
    <property type="entry name" value="CDC4_N-term_subdom"/>
</dbReference>
<evidence type="ECO:0000256" key="8">
    <source>
        <dbReference type="ARBA" id="ARBA00022741"/>
    </source>
</evidence>
<dbReference type="Gene3D" id="2.40.40.20">
    <property type="match status" value="1"/>
</dbReference>
<name>A0A1I7S7A2_BURXY</name>
<comment type="subunit">
    <text evidence="3">Homohexamer.</text>
</comment>
<evidence type="ECO:0000256" key="5">
    <source>
        <dbReference type="ARBA" id="ARBA00022448"/>
    </source>
</evidence>
<dbReference type="GO" id="GO:0043001">
    <property type="term" value="P:Golgi to plasma membrane protein transport"/>
    <property type="evidence" value="ECO:0007669"/>
    <property type="project" value="TreeGrafter"/>
</dbReference>
<evidence type="ECO:0000256" key="1">
    <source>
        <dbReference type="ARBA" id="ARBA00004496"/>
    </source>
</evidence>
<feature type="domain" description="CDC48 N-terminal subdomain" evidence="14">
    <location>
        <begin position="4"/>
        <end position="87"/>
    </location>
</feature>
<evidence type="ECO:0000313" key="17">
    <source>
        <dbReference type="Proteomes" id="UP000095284"/>
    </source>
</evidence>
<keyword evidence="12" id="KW-0931">ER-Golgi transport</keyword>
<keyword evidence="5 12" id="KW-0813">Transport</keyword>
<gene>
    <name evidence="15" type="ORF">BXYJ_LOCUS1523</name>
</gene>
<dbReference type="PANTHER" id="PTHR23078">
    <property type="entry name" value="VESICULAR-FUSION PROTEIN NSF"/>
    <property type="match status" value="1"/>
</dbReference>
<evidence type="ECO:0000256" key="12">
    <source>
        <dbReference type="RuleBase" id="RU367045"/>
    </source>
</evidence>
<keyword evidence="9 12" id="KW-0067">ATP-binding</keyword>
<accession>A0A1I7S7A2</accession>
<comment type="function">
    <text evidence="12">Required for vesicle-mediated transport. Catalyzes the fusion of transport vesicles within the Golgi cisternae. Is also required for transport from the endoplasmic reticulum to the Golgi stack. Seems to function as a fusion protein required for the delivery of cargo proteins to all compartments of the Golgi stack independent of vesicle origin.</text>
</comment>
<dbReference type="InterPro" id="IPR027417">
    <property type="entry name" value="P-loop_NTPase"/>
</dbReference>